<evidence type="ECO:0000256" key="1">
    <source>
        <dbReference type="ARBA" id="ARBA00010879"/>
    </source>
</evidence>
<dbReference type="InterPro" id="IPR000477">
    <property type="entry name" value="RT_dom"/>
</dbReference>
<dbReference type="PANTHER" id="PTHR33050:SF7">
    <property type="entry name" value="RIBONUCLEASE H"/>
    <property type="match status" value="1"/>
</dbReference>
<dbReference type="Proteomes" id="UP001066276">
    <property type="component" value="Chromosome 2_1"/>
</dbReference>
<dbReference type="Gene3D" id="3.30.70.270">
    <property type="match status" value="1"/>
</dbReference>
<proteinExistence type="inferred from homology"/>
<dbReference type="GO" id="GO:0004523">
    <property type="term" value="F:RNA-DNA hybrid ribonuclease activity"/>
    <property type="evidence" value="ECO:0007669"/>
    <property type="project" value="UniProtKB-EC"/>
</dbReference>
<reference evidence="4" key="1">
    <citation type="journal article" date="2022" name="bioRxiv">
        <title>Sequencing and chromosome-scale assembly of the giantPleurodeles waltlgenome.</title>
        <authorList>
            <person name="Brown T."/>
            <person name="Elewa A."/>
            <person name="Iarovenko S."/>
            <person name="Subramanian E."/>
            <person name="Araus A.J."/>
            <person name="Petzold A."/>
            <person name="Susuki M."/>
            <person name="Suzuki K.-i.T."/>
            <person name="Hayashi T."/>
            <person name="Toyoda A."/>
            <person name="Oliveira C."/>
            <person name="Osipova E."/>
            <person name="Leigh N.D."/>
            <person name="Simon A."/>
            <person name="Yun M.H."/>
        </authorList>
    </citation>
    <scope>NUCLEOTIDE SEQUENCE</scope>
    <source>
        <strain evidence="4">20211129_DDA</strain>
        <tissue evidence="4">Liver</tissue>
    </source>
</reference>
<dbReference type="Gene3D" id="3.10.10.10">
    <property type="entry name" value="HIV Type 1 Reverse Transcriptase, subunit A, domain 1"/>
    <property type="match status" value="1"/>
</dbReference>
<gene>
    <name evidence="4" type="ORF">NDU88_004095</name>
</gene>
<dbReference type="EMBL" id="JANPWB010000003">
    <property type="protein sequence ID" value="KAJ1200270.1"/>
    <property type="molecule type" value="Genomic_DNA"/>
</dbReference>
<comment type="similarity">
    <text evidence="1">Belongs to the beta type-B retroviral polymerase family. HERV class-II K(HML-2) pol subfamily.</text>
</comment>
<dbReference type="EC" id="3.1.26.4" evidence="2"/>
<name>A0AAV7VFA0_PLEWA</name>
<dbReference type="InterPro" id="IPR043502">
    <property type="entry name" value="DNA/RNA_pol_sf"/>
</dbReference>
<dbReference type="PROSITE" id="PS50878">
    <property type="entry name" value="RT_POL"/>
    <property type="match status" value="1"/>
</dbReference>
<evidence type="ECO:0000313" key="5">
    <source>
        <dbReference type="Proteomes" id="UP001066276"/>
    </source>
</evidence>
<dbReference type="Pfam" id="PF00078">
    <property type="entry name" value="RVT_1"/>
    <property type="match status" value="1"/>
</dbReference>
<dbReference type="AlphaFoldDB" id="A0AAV7VFA0"/>
<feature type="domain" description="Reverse transcriptase" evidence="3">
    <location>
        <begin position="1"/>
        <end position="121"/>
    </location>
</feature>
<evidence type="ECO:0000256" key="2">
    <source>
        <dbReference type="ARBA" id="ARBA00012180"/>
    </source>
</evidence>
<evidence type="ECO:0000259" key="3">
    <source>
        <dbReference type="PROSITE" id="PS50878"/>
    </source>
</evidence>
<sequence length="211" mass="24212">MLSVDLQDANFHIPILKSHRKYLRFVVGSQHYQLSVLPFGLTSAPRVFTKVMAVVAAELRRRGIVVFPYLDDWLIKAKSPELLLHHLQSTTQLLFNLGFSVNVPKSHLEPSQRLLFIGAVLDTTLNRAFPPPQRIQDIQALIPVFQNGAVVPVLKVLRLLGLFASCILLVTHARWHMRAVQWCVRRQWFQHKGDLEESIRISRDAAVDLRW</sequence>
<dbReference type="InterPro" id="IPR043128">
    <property type="entry name" value="Rev_trsase/Diguanyl_cyclase"/>
</dbReference>
<evidence type="ECO:0000313" key="4">
    <source>
        <dbReference type="EMBL" id="KAJ1200270.1"/>
    </source>
</evidence>
<keyword evidence="5" id="KW-1185">Reference proteome</keyword>
<accession>A0AAV7VFA0</accession>
<comment type="caution">
    <text evidence="4">The sequence shown here is derived from an EMBL/GenBank/DDBJ whole genome shotgun (WGS) entry which is preliminary data.</text>
</comment>
<dbReference type="PANTHER" id="PTHR33050">
    <property type="entry name" value="REVERSE TRANSCRIPTASE DOMAIN-CONTAINING PROTEIN"/>
    <property type="match status" value="1"/>
</dbReference>
<dbReference type="InterPro" id="IPR052055">
    <property type="entry name" value="Hepadnavirus_pol/RT"/>
</dbReference>
<protein>
    <recommendedName>
        <fullName evidence="2">ribonuclease H</fullName>
        <ecNumber evidence="2">3.1.26.4</ecNumber>
    </recommendedName>
</protein>
<dbReference type="SUPFAM" id="SSF56672">
    <property type="entry name" value="DNA/RNA polymerases"/>
    <property type="match status" value="1"/>
</dbReference>
<dbReference type="CDD" id="cd03714">
    <property type="entry name" value="RT_DIRS1"/>
    <property type="match status" value="1"/>
</dbReference>
<organism evidence="4 5">
    <name type="scientific">Pleurodeles waltl</name>
    <name type="common">Iberian ribbed newt</name>
    <dbReference type="NCBI Taxonomy" id="8319"/>
    <lineage>
        <taxon>Eukaryota</taxon>
        <taxon>Metazoa</taxon>
        <taxon>Chordata</taxon>
        <taxon>Craniata</taxon>
        <taxon>Vertebrata</taxon>
        <taxon>Euteleostomi</taxon>
        <taxon>Amphibia</taxon>
        <taxon>Batrachia</taxon>
        <taxon>Caudata</taxon>
        <taxon>Salamandroidea</taxon>
        <taxon>Salamandridae</taxon>
        <taxon>Pleurodelinae</taxon>
        <taxon>Pleurodeles</taxon>
    </lineage>
</organism>